<evidence type="ECO:0000313" key="1">
    <source>
        <dbReference type="EMBL" id="KAL3800422.1"/>
    </source>
</evidence>
<sequence length="488" mass="55661">MLSFIQQFASTDGIGINREADTSTSGKSAFVYTSGHKIQIPAETTRIRVDKSAKNLDGRVKWPHLFSLELPPKSMKMDANLTQGTSCLGPSKVVQAMQYKISSYKTLDVFKSDGMRSLRNIAFPHDLSDKDLPTFDTSSDLGKVLPARRNSEYLYRMLCNGFSLRNRFDGLPLHRICYYHSHDPAEVAIRNLSSELGTQSSSISRASRGNIDCVGMTPLHILACSTKHHLDMYQMLVSRCPGHLIVQDVWNEIPLLYLLWGQAPSDIVAFVANSMIEYQHEYIIDWGRMIETLCTGLAPFASIDYLLEVNQMYFPNQTLQDVDWRSMVRTLCTKAKATEEYIHEFIVHYSGFLSELEQIPLQLAKEVKLGFKAWWLRIGIQPRLSLLGKQSVVWQQEIESFINSCPTGASERTVKRRFRLMTLILRKLTVYETLAQMWVLELALWKSKLESSCSSTEIRTKNFRSLCHYTCGADVIIPNVVDFLIKRQ</sequence>
<evidence type="ECO:0008006" key="3">
    <source>
        <dbReference type="Google" id="ProtNLM"/>
    </source>
</evidence>
<accession>A0ABD3QK13</accession>
<proteinExistence type="predicted"/>
<protein>
    <recommendedName>
        <fullName evidence="3">SOCS box domain-containing protein</fullName>
    </recommendedName>
</protein>
<dbReference type="AlphaFoldDB" id="A0ABD3QK13"/>
<comment type="caution">
    <text evidence="1">The sequence shown here is derived from an EMBL/GenBank/DDBJ whole genome shotgun (WGS) entry which is preliminary data.</text>
</comment>
<evidence type="ECO:0000313" key="2">
    <source>
        <dbReference type="Proteomes" id="UP001530400"/>
    </source>
</evidence>
<name>A0ABD3QK13_9STRA</name>
<gene>
    <name evidence="1" type="ORF">ACHAWO_003087</name>
</gene>
<dbReference type="EMBL" id="JALLPJ020000158">
    <property type="protein sequence ID" value="KAL3800422.1"/>
    <property type="molecule type" value="Genomic_DNA"/>
</dbReference>
<organism evidence="1 2">
    <name type="scientific">Cyclotella atomus</name>
    <dbReference type="NCBI Taxonomy" id="382360"/>
    <lineage>
        <taxon>Eukaryota</taxon>
        <taxon>Sar</taxon>
        <taxon>Stramenopiles</taxon>
        <taxon>Ochrophyta</taxon>
        <taxon>Bacillariophyta</taxon>
        <taxon>Coscinodiscophyceae</taxon>
        <taxon>Thalassiosirophycidae</taxon>
        <taxon>Stephanodiscales</taxon>
        <taxon>Stephanodiscaceae</taxon>
        <taxon>Cyclotella</taxon>
    </lineage>
</organism>
<reference evidence="1 2" key="1">
    <citation type="submission" date="2024-10" db="EMBL/GenBank/DDBJ databases">
        <title>Updated reference genomes for cyclostephanoid diatoms.</title>
        <authorList>
            <person name="Roberts W.R."/>
            <person name="Alverson A.J."/>
        </authorList>
    </citation>
    <scope>NUCLEOTIDE SEQUENCE [LARGE SCALE GENOMIC DNA]</scope>
    <source>
        <strain evidence="1 2">AJA010-31</strain>
    </source>
</reference>
<keyword evidence="2" id="KW-1185">Reference proteome</keyword>
<dbReference type="Proteomes" id="UP001530400">
    <property type="component" value="Unassembled WGS sequence"/>
</dbReference>